<protein>
    <recommendedName>
        <fullName evidence="6">Outer membrane protein beta-barrel domain-containing protein</fullName>
    </recommendedName>
</protein>
<name>A0A176Z1W3_9BRAD</name>
<evidence type="ECO:0000256" key="3">
    <source>
        <dbReference type="ARBA" id="ARBA00023136"/>
    </source>
</evidence>
<evidence type="ECO:0000313" key="8">
    <source>
        <dbReference type="Proteomes" id="UP000076959"/>
    </source>
</evidence>
<evidence type="ECO:0000259" key="6">
    <source>
        <dbReference type="Pfam" id="PF13505"/>
    </source>
</evidence>
<keyword evidence="8" id="KW-1185">Reference proteome</keyword>
<keyword evidence="2" id="KW-0732">Signal</keyword>
<keyword evidence="4" id="KW-0998">Cell outer membrane</keyword>
<accession>A0A176Z1W3</accession>
<evidence type="ECO:0000313" key="7">
    <source>
        <dbReference type="EMBL" id="OAF13046.1"/>
    </source>
</evidence>
<dbReference type="InterPro" id="IPR011250">
    <property type="entry name" value="OMP/PagP_B-barrel"/>
</dbReference>
<dbReference type="EMBL" id="LUUB01000038">
    <property type="protein sequence ID" value="OAF13046.1"/>
    <property type="molecule type" value="Genomic_DNA"/>
</dbReference>
<evidence type="ECO:0000256" key="5">
    <source>
        <dbReference type="ARBA" id="ARBA00038306"/>
    </source>
</evidence>
<comment type="similarity">
    <text evidence="5">Belongs to the Omp25/RopB family.</text>
</comment>
<dbReference type="AlphaFoldDB" id="A0A176Z1W3"/>
<dbReference type="Proteomes" id="UP000076959">
    <property type="component" value="Unassembled WGS sequence"/>
</dbReference>
<organism evidence="7 8">
    <name type="scientific">Bradyrhizobium centrolobii</name>
    <dbReference type="NCBI Taxonomy" id="1505087"/>
    <lineage>
        <taxon>Bacteria</taxon>
        <taxon>Pseudomonadati</taxon>
        <taxon>Pseudomonadota</taxon>
        <taxon>Alphaproteobacteria</taxon>
        <taxon>Hyphomicrobiales</taxon>
        <taxon>Nitrobacteraceae</taxon>
        <taxon>Bradyrhizobium</taxon>
    </lineage>
</organism>
<reference evidence="7 8" key="1">
    <citation type="submission" date="2016-03" db="EMBL/GenBank/DDBJ databases">
        <title>Draft Genome Sequence of the Strain BR 10245 (Bradyrhizobium sp.) isolated from nodules of Centrolobium paraense.</title>
        <authorList>
            <person name="Simoes-Araujo J.L.Sr."/>
            <person name="Barauna A.C."/>
            <person name="Silva K."/>
            <person name="Zilli J.E."/>
        </authorList>
    </citation>
    <scope>NUCLEOTIDE SEQUENCE [LARGE SCALE GENOMIC DNA]</scope>
    <source>
        <strain evidence="7 8">BR 10245</strain>
    </source>
</reference>
<evidence type="ECO:0000256" key="1">
    <source>
        <dbReference type="ARBA" id="ARBA00004442"/>
    </source>
</evidence>
<feature type="domain" description="Outer membrane protein beta-barrel" evidence="6">
    <location>
        <begin position="2"/>
        <end position="92"/>
    </location>
</feature>
<proteinExistence type="inferred from homology"/>
<dbReference type="PANTHER" id="PTHR34001:SF3">
    <property type="entry name" value="BLL7405 PROTEIN"/>
    <property type="match status" value="1"/>
</dbReference>
<comment type="subcellular location">
    <subcellularLocation>
        <location evidence="1">Cell outer membrane</location>
    </subcellularLocation>
</comment>
<dbReference type="InterPro" id="IPR051692">
    <property type="entry name" value="OMP-like"/>
</dbReference>
<sequence length="176" mass="19512">MPYATGGFAWGYTHINVNNAIGEAQFPVGHYQTGWAAGLGLEFAVSGNWTAKAEYEYVDLARQTYDLSGFGLANVNVDPRIHLFKLGLNYQFGDRPWMKRGSGKMALPESNDWNVHAQTTFLPQVMGRSTRPIQARPAFPQPASCRPPGRQRHFWAHGFGRAASSISVRSLRKVSA</sequence>
<dbReference type="RefSeq" id="WP_245328956.1">
    <property type="nucleotide sequence ID" value="NZ_LUUB01000038.1"/>
</dbReference>
<dbReference type="Gene3D" id="2.40.160.20">
    <property type="match status" value="1"/>
</dbReference>
<evidence type="ECO:0000256" key="2">
    <source>
        <dbReference type="ARBA" id="ARBA00022729"/>
    </source>
</evidence>
<gene>
    <name evidence="7" type="ORF">AYJ54_45795</name>
</gene>
<dbReference type="STRING" id="1505087.AYJ54_45795"/>
<dbReference type="PANTHER" id="PTHR34001">
    <property type="entry name" value="BLL7405 PROTEIN"/>
    <property type="match status" value="1"/>
</dbReference>
<dbReference type="InterPro" id="IPR027385">
    <property type="entry name" value="Beta-barrel_OMP"/>
</dbReference>
<keyword evidence="3" id="KW-0472">Membrane</keyword>
<dbReference type="Pfam" id="PF13505">
    <property type="entry name" value="OMP_b-brl"/>
    <property type="match status" value="1"/>
</dbReference>
<comment type="caution">
    <text evidence="7">The sequence shown here is derived from an EMBL/GenBank/DDBJ whole genome shotgun (WGS) entry which is preliminary data.</text>
</comment>
<evidence type="ECO:0000256" key="4">
    <source>
        <dbReference type="ARBA" id="ARBA00023237"/>
    </source>
</evidence>
<dbReference type="GO" id="GO:0009279">
    <property type="term" value="C:cell outer membrane"/>
    <property type="evidence" value="ECO:0007669"/>
    <property type="project" value="UniProtKB-SubCell"/>
</dbReference>
<dbReference type="SUPFAM" id="SSF56925">
    <property type="entry name" value="OMPA-like"/>
    <property type="match status" value="1"/>
</dbReference>